<evidence type="ECO:0000256" key="1">
    <source>
        <dbReference type="PIRSR" id="PIRSR005902-1"/>
    </source>
</evidence>
<sequence length="263" mass="29142">MAYDAHLHADQYPPERRETLLAEAFAAGIRGIVAVSMNPESCAETRRLAALWPGRTMPAYGHHPEQPPLATDELERLCSWIRRLAENGEAFAIGEVGLPYYTRTEAEARGEAFDETPYLAQLDVFAGLAAELDRPIALHAVYEDADKALAVLDRRGVRRAHFHWYKGAPETTAHIAARGYFISLTPDVLYEPDIRALAASFPLGQLMAETDGPWPFEGPFAGMETTPEMTLAVAREIAALRGLKLEAVERELDRNTAAFYGFE</sequence>
<evidence type="ECO:0000313" key="3">
    <source>
        <dbReference type="Proteomes" id="UP001153387"/>
    </source>
</evidence>
<keyword evidence="2" id="KW-0378">Hydrolase</keyword>
<comment type="caution">
    <text evidence="2">The sequence shown here is derived from an EMBL/GenBank/DDBJ whole genome shotgun (WGS) entry which is preliminary data.</text>
</comment>
<feature type="binding site" evidence="1">
    <location>
        <position position="211"/>
    </location>
    <ligand>
        <name>a divalent metal cation</name>
        <dbReference type="ChEBI" id="CHEBI:60240"/>
        <label>1</label>
    </ligand>
</feature>
<protein>
    <submittedName>
        <fullName evidence="2">TatD family hydrolase</fullName>
    </submittedName>
</protein>
<feature type="binding site" evidence="1">
    <location>
        <position position="163"/>
    </location>
    <ligand>
        <name>a divalent metal cation</name>
        <dbReference type="ChEBI" id="CHEBI:60240"/>
        <label>2</label>
    </ligand>
</feature>
<dbReference type="RefSeq" id="WP_277567243.1">
    <property type="nucleotide sequence ID" value="NZ_JAPDHZ010000004.1"/>
</dbReference>
<organism evidence="2 3">
    <name type="scientific">Cohnella ginsengisoli</name>
    <dbReference type="NCBI Taxonomy" id="425004"/>
    <lineage>
        <taxon>Bacteria</taxon>
        <taxon>Bacillati</taxon>
        <taxon>Bacillota</taxon>
        <taxon>Bacilli</taxon>
        <taxon>Bacillales</taxon>
        <taxon>Paenibacillaceae</taxon>
        <taxon>Cohnella</taxon>
    </lineage>
</organism>
<dbReference type="GO" id="GO:0016788">
    <property type="term" value="F:hydrolase activity, acting on ester bonds"/>
    <property type="evidence" value="ECO:0007669"/>
    <property type="project" value="InterPro"/>
</dbReference>
<dbReference type="GO" id="GO:0046872">
    <property type="term" value="F:metal ion binding"/>
    <property type="evidence" value="ECO:0007669"/>
    <property type="project" value="UniProtKB-KW"/>
</dbReference>
<dbReference type="InterPro" id="IPR001130">
    <property type="entry name" value="TatD-like"/>
</dbReference>
<dbReference type="SUPFAM" id="SSF51556">
    <property type="entry name" value="Metallo-dependent hydrolases"/>
    <property type="match status" value="1"/>
</dbReference>
<dbReference type="Gene3D" id="3.20.20.140">
    <property type="entry name" value="Metal-dependent hydrolases"/>
    <property type="match status" value="1"/>
</dbReference>
<dbReference type="AlphaFoldDB" id="A0A9X4KK90"/>
<reference evidence="2 3" key="1">
    <citation type="submission" date="2022-10" db="EMBL/GenBank/DDBJ databases">
        <title>Comparative genomic analysis of Cohnella hashimotonis sp. nov., isolated from the International Space Station.</title>
        <authorList>
            <person name="Simpson A."/>
            <person name="Venkateswaran K."/>
        </authorList>
    </citation>
    <scope>NUCLEOTIDE SEQUENCE [LARGE SCALE GENOMIC DNA]</scope>
    <source>
        <strain evidence="2 3">DSM 18997</strain>
    </source>
</reference>
<name>A0A9X4KK90_9BACL</name>
<dbReference type="Pfam" id="PF01026">
    <property type="entry name" value="TatD_DNase"/>
    <property type="match status" value="1"/>
</dbReference>
<dbReference type="PANTHER" id="PTHR46124">
    <property type="entry name" value="D-AMINOACYL-TRNA DEACYLASE"/>
    <property type="match status" value="1"/>
</dbReference>
<dbReference type="PIRSF" id="PIRSF005902">
    <property type="entry name" value="DNase_TatD"/>
    <property type="match status" value="1"/>
</dbReference>
<feature type="binding site" evidence="1">
    <location>
        <position position="95"/>
    </location>
    <ligand>
        <name>a divalent metal cation</name>
        <dbReference type="ChEBI" id="CHEBI:60240"/>
        <label>1</label>
    </ligand>
</feature>
<dbReference type="PANTHER" id="PTHR46124:SF2">
    <property type="entry name" value="D-AMINOACYL-TRNA DEACYLASE"/>
    <property type="match status" value="1"/>
</dbReference>
<accession>A0A9X4KK90</accession>
<proteinExistence type="predicted"/>
<dbReference type="EMBL" id="JAPDHZ010000004">
    <property type="protein sequence ID" value="MDG0793466.1"/>
    <property type="molecule type" value="Genomic_DNA"/>
</dbReference>
<keyword evidence="1" id="KW-0479">Metal-binding</keyword>
<evidence type="ECO:0000313" key="2">
    <source>
        <dbReference type="EMBL" id="MDG0793466.1"/>
    </source>
</evidence>
<feature type="binding site" evidence="1">
    <location>
        <position position="8"/>
    </location>
    <ligand>
        <name>a divalent metal cation</name>
        <dbReference type="ChEBI" id="CHEBI:60240"/>
        <label>1</label>
    </ligand>
</feature>
<dbReference type="Proteomes" id="UP001153387">
    <property type="component" value="Unassembled WGS sequence"/>
</dbReference>
<feature type="binding site" evidence="1">
    <location>
        <position position="139"/>
    </location>
    <ligand>
        <name>a divalent metal cation</name>
        <dbReference type="ChEBI" id="CHEBI:60240"/>
        <label>2</label>
    </ligand>
</feature>
<gene>
    <name evidence="2" type="ORF">OMP38_23485</name>
</gene>
<dbReference type="InterPro" id="IPR032466">
    <property type="entry name" value="Metal_Hydrolase"/>
</dbReference>
<feature type="binding site" evidence="1">
    <location>
        <position position="6"/>
    </location>
    <ligand>
        <name>a divalent metal cation</name>
        <dbReference type="ChEBI" id="CHEBI:60240"/>
        <label>1</label>
    </ligand>
</feature>
<keyword evidence="3" id="KW-1185">Reference proteome</keyword>